<name>A0AAD6HIK4_9EURO</name>
<proteinExistence type="predicted"/>
<keyword evidence="3" id="KW-1185">Reference proteome</keyword>
<evidence type="ECO:0000313" key="3">
    <source>
        <dbReference type="Proteomes" id="UP001215712"/>
    </source>
</evidence>
<dbReference type="EMBL" id="JAQJAN010000011">
    <property type="protein sequence ID" value="KAJ5719267.1"/>
    <property type="molecule type" value="Genomic_DNA"/>
</dbReference>
<accession>A0AAD6HIK4</accession>
<evidence type="ECO:0000313" key="2">
    <source>
        <dbReference type="EMBL" id="KAJ5719267.1"/>
    </source>
</evidence>
<keyword evidence="1" id="KW-0732">Signal</keyword>
<reference evidence="2" key="2">
    <citation type="submission" date="2023-01" db="EMBL/GenBank/DDBJ databases">
        <authorList>
            <person name="Petersen C."/>
        </authorList>
    </citation>
    <scope>NUCLEOTIDE SEQUENCE</scope>
    <source>
        <strain evidence="2">IBT 17514</strain>
    </source>
</reference>
<comment type="caution">
    <text evidence="2">The sequence shown here is derived from an EMBL/GenBank/DDBJ whole genome shotgun (WGS) entry which is preliminary data.</text>
</comment>
<reference evidence="2" key="1">
    <citation type="journal article" date="2023" name="IMA Fungus">
        <title>Comparative genomic study of the Penicillium genus elucidates a diverse pangenome and 15 lateral gene transfer events.</title>
        <authorList>
            <person name="Petersen C."/>
            <person name="Sorensen T."/>
            <person name="Nielsen M.R."/>
            <person name="Sondergaard T.E."/>
            <person name="Sorensen J.L."/>
            <person name="Fitzpatrick D.A."/>
            <person name="Frisvad J.C."/>
            <person name="Nielsen K.L."/>
        </authorList>
    </citation>
    <scope>NUCLEOTIDE SEQUENCE</scope>
    <source>
        <strain evidence="2">IBT 17514</strain>
    </source>
</reference>
<feature type="chain" id="PRO_5042197024" evidence="1">
    <location>
        <begin position="19"/>
        <end position="149"/>
    </location>
</feature>
<evidence type="ECO:0000256" key="1">
    <source>
        <dbReference type="SAM" id="SignalP"/>
    </source>
</evidence>
<protein>
    <submittedName>
        <fullName evidence="2">Uncharacterized protein</fullName>
    </submittedName>
</protein>
<dbReference type="Proteomes" id="UP001215712">
    <property type="component" value="Unassembled WGS sequence"/>
</dbReference>
<dbReference type="AlphaFoldDB" id="A0AAD6HIK4"/>
<sequence>MKTATLFTLLTAAATAMAAPAKRQSYTDYIFSDIKATLTSTSGSLAFDLYDTNYKDNTTYSLSWVRPGEPTTQSYTADGQYTITFPNNVTSVEQFEFIVDRDIELMFGHVILNSEAEDSEWTCGTLDGVAGTQSCHSSADLSVTPIMTQ</sequence>
<feature type="signal peptide" evidence="1">
    <location>
        <begin position="1"/>
        <end position="18"/>
    </location>
</feature>
<gene>
    <name evidence="2" type="ORF">N7493_007722</name>
</gene>
<organism evidence="2 3">
    <name type="scientific">Penicillium malachiteum</name>
    <dbReference type="NCBI Taxonomy" id="1324776"/>
    <lineage>
        <taxon>Eukaryota</taxon>
        <taxon>Fungi</taxon>
        <taxon>Dikarya</taxon>
        <taxon>Ascomycota</taxon>
        <taxon>Pezizomycotina</taxon>
        <taxon>Eurotiomycetes</taxon>
        <taxon>Eurotiomycetidae</taxon>
        <taxon>Eurotiales</taxon>
        <taxon>Aspergillaceae</taxon>
        <taxon>Penicillium</taxon>
    </lineage>
</organism>